<accession>A4V747</accession>
<protein>
    <submittedName>
        <fullName evidence="1">Uncharacterized protein</fullName>
    </submittedName>
</protein>
<keyword evidence="1" id="KW-0614">Plasmid</keyword>
<reference evidence="1 2" key="1">
    <citation type="journal article" date="2007" name="ISME J.">
        <title>Sequence-based analysis of pQBR103; a representative of a unique, transfer-proficient mega plasmid resident in the microbial community of sugar beet.</title>
        <authorList>
            <person name="Tett A."/>
            <person name="Spiers A.J."/>
            <person name="Crossman L.C."/>
            <person name="Ager D."/>
            <person name="Ciric L."/>
            <person name="Dow J.M."/>
            <person name="Fry J.C."/>
            <person name="Harris D."/>
            <person name="Lilley A."/>
            <person name="Oliver A."/>
            <person name="Parkhill J."/>
            <person name="Quail M.A."/>
            <person name="Rainey P.B."/>
            <person name="Saunders N.J."/>
            <person name="Seeger K."/>
            <person name="Snyder L.A.S."/>
            <person name="Squares R."/>
            <person name="Thomas C.M."/>
            <person name="Turner S.L."/>
            <person name="Zhang X.-X."/>
            <person name="Field D."/>
            <person name="Bailey M.J."/>
        </authorList>
    </citation>
    <scope>NUCLEOTIDE SEQUENCE [LARGE SCALE GENOMIC DNA]</scope>
    <source>
        <strain evidence="1 2">SBW25</strain>
    </source>
</reference>
<dbReference type="AlphaFoldDB" id="A4V747"/>
<geneLocation type="plasmid" evidence="1 2">
    <name>pQBR103</name>
</geneLocation>
<evidence type="ECO:0000313" key="2">
    <source>
        <dbReference type="Proteomes" id="UP000002332"/>
    </source>
</evidence>
<organism evidence="1 2">
    <name type="scientific">Pseudomonas fluorescens (strain SBW25)</name>
    <dbReference type="NCBI Taxonomy" id="216595"/>
    <lineage>
        <taxon>Bacteria</taxon>
        <taxon>Pseudomonadati</taxon>
        <taxon>Pseudomonadota</taxon>
        <taxon>Gammaproteobacteria</taxon>
        <taxon>Pseudomonadales</taxon>
        <taxon>Pseudomonadaceae</taxon>
        <taxon>Pseudomonas</taxon>
    </lineage>
</organism>
<name>A4V747_PSEFS</name>
<dbReference type="Proteomes" id="UP000002332">
    <property type="component" value="Plasmid pQBR103"/>
</dbReference>
<proteinExistence type="predicted"/>
<evidence type="ECO:0000313" key="1">
    <source>
        <dbReference type="EMBL" id="CAM96358.1"/>
    </source>
</evidence>
<sequence length="125" mass="13936">MNVREELQFHSKCRRRLRLQIFRRDSVGGYGQPPPLKYLLAEKGPVSYGGRTVGTEPALWRASKLFGNSVVKVDTSLTEPSDSAGVAALDPNSVPQRGGFKPIFESQFRYSVTGHFGPCDTRFYP</sequence>
<gene>
    <name evidence="1" type="ordered locus">pQBR0326</name>
</gene>
<dbReference type="EMBL" id="AM235768">
    <property type="protein sequence ID" value="CAM96358.1"/>
    <property type="molecule type" value="Genomic_DNA"/>
</dbReference>